<accession>A0A5B7CMZ6</accession>
<proteinExistence type="predicted"/>
<reference evidence="1 2" key="1">
    <citation type="submission" date="2019-05" db="EMBL/GenBank/DDBJ databases">
        <title>Another draft genome of Portunus trituberculatus and its Hox gene families provides insights of decapod evolution.</title>
        <authorList>
            <person name="Jeong J.-H."/>
            <person name="Song I."/>
            <person name="Kim S."/>
            <person name="Choi T."/>
            <person name="Kim D."/>
            <person name="Ryu S."/>
            <person name="Kim W."/>
        </authorList>
    </citation>
    <scope>NUCLEOTIDE SEQUENCE [LARGE SCALE GENOMIC DNA]</scope>
    <source>
        <tissue evidence="1">Muscle</tissue>
    </source>
</reference>
<dbReference type="OrthoDB" id="7869097at2759"/>
<dbReference type="EMBL" id="VSRR010000081">
    <property type="protein sequence ID" value="MPC09706.1"/>
    <property type="molecule type" value="Genomic_DNA"/>
</dbReference>
<dbReference type="AlphaFoldDB" id="A0A5B7CMZ6"/>
<organism evidence="1 2">
    <name type="scientific">Portunus trituberculatus</name>
    <name type="common">Swimming crab</name>
    <name type="synonym">Neptunus trituberculatus</name>
    <dbReference type="NCBI Taxonomy" id="210409"/>
    <lineage>
        <taxon>Eukaryota</taxon>
        <taxon>Metazoa</taxon>
        <taxon>Ecdysozoa</taxon>
        <taxon>Arthropoda</taxon>
        <taxon>Crustacea</taxon>
        <taxon>Multicrustacea</taxon>
        <taxon>Malacostraca</taxon>
        <taxon>Eumalacostraca</taxon>
        <taxon>Eucarida</taxon>
        <taxon>Decapoda</taxon>
        <taxon>Pleocyemata</taxon>
        <taxon>Brachyura</taxon>
        <taxon>Eubrachyura</taxon>
        <taxon>Portunoidea</taxon>
        <taxon>Portunidae</taxon>
        <taxon>Portuninae</taxon>
        <taxon>Portunus</taxon>
    </lineage>
</organism>
<sequence>MTSPLHQSVDRTTRHTLLVLLSLLGIENEGGKLAASGPMEAGNVLFGRDITTTMAADRRRGTLLISLLISLLITQISAKSSVIDLDEDNWHQMLEGEWMVEL</sequence>
<evidence type="ECO:0000313" key="2">
    <source>
        <dbReference type="Proteomes" id="UP000324222"/>
    </source>
</evidence>
<comment type="caution">
    <text evidence="1">The sequence shown here is derived from an EMBL/GenBank/DDBJ whole genome shotgun (WGS) entry which is preliminary data.</text>
</comment>
<dbReference type="Proteomes" id="UP000324222">
    <property type="component" value="Unassembled WGS sequence"/>
</dbReference>
<keyword evidence="2" id="KW-1185">Reference proteome</keyword>
<name>A0A5B7CMZ6_PORTR</name>
<gene>
    <name evidence="1" type="ORF">E2C01_002325</name>
</gene>
<protein>
    <submittedName>
        <fullName evidence="1">Uncharacterized protein</fullName>
    </submittedName>
</protein>
<evidence type="ECO:0000313" key="1">
    <source>
        <dbReference type="EMBL" id="MPC09706.1"/>
    </source>
</evidence>